<protein>
    <submittedName>
        <fullName evidence="4">SPOR domain-containing protein</fullName>
    </submittedName>
</protein>
<keyword evidence="2" id="KW-1133">Transmembrane helix</keyword>
<sequence length="281" mass="29738">MAEMAPPGRGNVGFGAIVNWAGALMSLALIAGVGVWGYQLISRDMSGVPIVRALEGPMRVQPDNPGGLPAQHQGLSVNSIAEENGENTLVDQVVLAPNPVGIGADDPAGFGQTETIETTPEPPQAQPQTLAGTSPTEDELRALVQQIANQSEPLGVEGGLGRSLRPQLRPASLQTGPVTAIRPMAASNVRELNASDVPADTAVVQLGAFDSPQIARTEWQRIGQRFNGFLDDKSRVIEQAERAGRTFYRLRAIGFDDLSDARRFCTALIAEGADCIPVVTR</sequence>
<dbReference type="InterPro" id="IPR036680">
    <property type="entry name" value="SPOR-like_sf"/>
</dbReference>
<dbReference type="Pfam" id="PF05036">
    <property type="entry name" value="SPOR"/>
    <property type="match status" value="1"/>
</dbReference>
<feature type="region of interest" description="Disordered" evidence="1">
    <location>
        <begin position="105"/>
        <end position="134"/>
    </location>
</feature>
<feature type="transmembrane region" description="Helical" evidence="2">
    <location>
        <begin position="12"/>
        <end position="36"/>
    </location>
</feature>
<comment type="caution">
    <text evidence="4">The sequence shown here is derived from an EMBL/GenBank/DDBJ whole genome shotgun (WGS) entry which is preliminary data.</text>
</comment>
<keyword evidence="5" id="KW-1185">Reference proteome</keyword>
<accession>A0ABX2IWA7</accession>
<proteinExistence type="predicted"/>
<reference evidence="4 5" key="1">
    <citation type="submission" date="2020-06" db="EMBL/GenBank/DDBJ databases">
        <title>Sulfitobacter algicola sp. nov., isolated from green algae.</title>
        <authorList>
            <person name="Wang C."/>
        </authorList>
    </citation>
    <scope>NUCLEOTIDE SEQUENCE [LARGE SCALE GENOMIC DNA]</scope>
    <source>
        <strain evidence="4 5">1151</strain>
    </source>
</reference>
<dbReference type="InterPro" id="IPR007730">
    <property type="entry name" value="SPOR-like_dom"/>
</dbReference>
<dbReference type="RefSeq" id="WP_174137924.1">
    <property type="nucleotide sequence ID" value="NZ_JABUFE010000005.1"/>
</dbReference>
<keyword evidence="2" id="KW-0812">Transmembrane</keyword>
<evidence type="ECO:0000256" key="1">
    <source>
        <dbReference type="SAM" id="MobiDB-lite"/>
    </source>
</evidence>
<evidence type="ECO:0000259" key="3">
    <source>
        <dbReference type="PROSITE" id="PS51724"/>
    </source>
</evidence>
<feature type="domain" description="SPOR" evidence="3">
    <location>
        <begin position="196"/>
        <end position="281"/>
    </location>
</feature>
<evidence type="ECO:0000313" key="4">
    <source>
        <dbReference type="EMBL" id="NSX55162.1"/>
    </source>
</evidence>
<keyword evidence="2" id="KW-0472">Membrane</keyword>
<evidence type="ECO:0000313" key="5">
    <source>
        <dbReference type="Proteomes" id="UP000777935"/>
    </source>
</evidence>
<dbReference type="Gene3D" id="3.30.70.1070">
    <property type="entry name" value="Sporulation related repeat"/>
    <property type="match status" value="1"/>
</dbReference>
<dbReference type="PROSITE" id="PS51724">
    <property type="entry name" value="SPOR"/>
    <property type="match status" value="1"/>
</dbReference>
<dbReference type="Proteomes" id="UP000777935">
    <property type="component" value="Unassembled WGS sequence"/>
</dbReference>
<organism evidence="4 5">
    <name type="scientific">Parasulfitobacter algicola</name>
    <dbReference type="NCBI Taxonomy" id="2614809"/>
    <lineage>
        <taxon>Bacteria</taxon>
        <taxon>Pseudomonadati</taxon>
        <taxon>Pseudomonadota</taxon>
        <taxon>Alphaproteobacteria</taxon>
        <taxon>Rhodobacterales</taxon>
        <taxon>Roseobacteraceae</taxon>
        <taxon>Parasulfitobacter</taxon>
    </lineage>
</organism>
<name>A0ABX2IWA7_9RHOB</name>
<gene>
    <name evidence="4" type="ORF">HRQ87_10140</name>
</gene>
<dbReference type="EMBL" id="JABUFE010000005">
    <property type="protein sequence ID" value="NSX55162.1"/>
    <property type="molecule type" value="Genomic_DNA"/>
</dbReference>
<evidence type="ECO:0000256" key="2">
    <source>
        <dbReference type="SAM" id="Phobius"/>
    </source>
</evidence>